<dbReference type="GO" id="GO:0005737">
    <property type="term" value="C:cytoplasm"/>
    <property type="evidence" value="ECO:0007669"/>
    <property type="project" value="TreeGrafter"/>
</dbReference>
<comment type="caution">
    <text evidence="4">The sequence shown here is derived from an EMBL/GenBank/DDBJ whole genome shotgun (WGS) entry which is preliminary data.</text>
</comment>
<dbReference type="SUPFAM" id="SSF48403">
    <property type="entry name" value="Ankyrin repeat"/>
    <property type="match status" value="1"/>
</dbReference>
<keyword evidence="5" id="KW-1185">Reference proteome</keyword>
<dbReference type="InterPro" id="IPR034998">
    <property type="entry name" value="ANKLE1"/>
</dbReference>
<organism evidence="4 5">
    <name type="scientific">Elysia crispata</name>
    <name type="common">lettuce slug</name>
    <dbReference type="NCBI Taxonomy" id="231223"/>
    <lineage>
        <taxon>Eukaryota</taxon>
        <taxon>Metazoa</taxon>
        <taxon>Spiralia</taxon>
        <taxon>Lophotrochozoa</taxon>
        <taxon>Mollusca</taxon>
        <taxon>Gastropoda</taxon>
        <taxon>Heterobranchia</taxon>
        <taxon>Euthyneura</taxon>
        <taxon>Panpulmonata</taxon>
        <taxon>Sacoglossa</taxon>
        <taxon>Placobranchoidea</taxon>
        <taxon>Plakobranchidae</taxon>
        <taxon>Elysia</taxon>
    </lineage>
</organism>
<reference evidence="4" key="1">
    <citation type="journal article" date="2023" name="G3 (Bethesda)">
        <title>A reference genome for the long-term kleptoplast-retaining sea slug Elysia crispata morphotype clarki.</title>
        <authorList>
            <person name="Eastman K.E."/>
            <person name="Pendleton A.L."/>
            <person name="Shaikh M.A."/>
            <person name="Suttiyut T."/>
            <person name="Ogas R."/>
            <person name="Tomko P."/>
            <person name="Gavelis G."/>
            <person name="Widhalm J.R."/>
            <person name="Wisecaver J.H."/>
        </authorList>
    </citation>
    <scope>NUCLEOTIDE SEQUENCE</scope>
    <source>
        <strain evidence="4">ECLA1</strain>
    </source>
</reference>
<dbReference type="Gene3D" id="1.25.40.20">
    <property type="entry name" value="Ankyrin repeat-containing domain"/>
    <property type="match status" value="1"/>
</dbReference>
<feature type="domain" description="LEM" evidence="3">
    <location>
        <begin position="723"/>
        <end position="767"/>
    </location>
</feature>
<dbReference type="SUPFAM" id="SSF63451">
    <property type="entry name" value="LEM domain"/>
    <property type="match status" value="1"/>
</dbReference>
<dbReference type="InterPro" id="IPR002110">
    <property type="entry name" value="Ankyrin_rpt"/>
</dbReference>
<dbReference type="InterPro" id="IPR003887">
    <property type="entry name" value="LEM_dom"/>
</dbReference>
<dbReference type="Pfam" id="PF12796">
    <property type="entry name" value="Ank_2"/>
    <property type="match status" value="1"/>
</dbReference>
<evidence type="ECO:0000313" key="4">
    <source>
        <dbReference type="EMBL" id="KAK3746946.1"/>
    </source>
</evidence>
<dbReference type="PANTHER" id="PTHR46427">
    <property type="entry name" value="ANKYRIN REPEAT AND LEM DOMAIN-CONTAINING PROTEIN 1"/>
    <property type="match status" value="1"/>
</dbReference>
<dbReference type="CDD" id="cd12934">
    <property type="entry name" value="LEM"/>
    <property type="match status" value="1"/>
</dbReference>
<feature type="compositionally biased region" description="Basic and acidic residues" evidence="2">
    <location>
        <begin position="567"/>
        <end position="579"/>
    </location>
</feature>
<dbReference type="Gene3D" id="1.10.720.40">
    <property type="match status" value="1"/>
</dbReference>
<dbReference type="CDD" id="cd10454">
    <property type="entry name" value="GIY-YIG_COG3680_Meta"/>
    <property type="match status" value="1"/>
</dbReference>
<proteinExistence type="predicted"/>
<dbReference type="PROSITE" id="PS50297">
    <property type="entry name" value="ANK_REP_REGION"/>
    <property type="match status" value="1"/>
</dbReference>
<feature type="repeat" description="ANK" evidence="1">
    <location>
        <begin position="68"/>
        <end position="100"/>
    </location>
</feature>
<dbReference type="GO" id="GO:0005654">
    <property type="term" value="C:nucleoplasm"/>
    <property type="evidence" value="ECO:0007669"/>
    <property type="project" value="TreeGrafter"/>
</dbReference>
<dbReference type="InterPro" id="IPR036770">
    <property type="entry name" value="Ankyrin_rpt-contain_sf"/>
</dbReference>
<dbReference type="SMART" id="SM00540">
    <property type="entry name" value="LEM"/>
    <property type="match status" value="1"/>
</dbReference>
<dbReference type="GO" id="GO:0000724">
    <property type="term" value="P:double-strand break repair via homologous recombination"/>
    <property type="evidence" value="ECO:0007669"/>
    <property type="project" value="TreeGrafter"/>
</dbReference>
<keyword evidence="1" id="KW-0040">ANK repeat</keyword>
<evidence type="ECO:0000256" key="2">
    <source>
        <dbReference type="SAM" id="MobiDB-lite"/>
    </source>
</evidence>
<dbReference type="InterPro" id="IPR011015">
    <property type="entry name" value="LEM/LEM-like_dom_sf"/>
</dbReference>
<dbReference type="PROSITE" id="PS50088">
    <property type="entry name" value="ANK_REPEAT"/>
    <property type="match status" value="1"/>
</dbReference>
<dbReference type="PANTHER" id="PTHR46427:SF1">
    <property type="entry name" value="ANKYRIN REPEAT AND LEM DOMAIN-CONTAINING PROTEIN 1"/>
    <property type="match status" value="1"/>
</dbReference>
<evidence type="ECO:0000313" key="5">
    <source>
        <dbReference type="Proteomes" id="UP001283361"/>
    </source>
</evidence>
<dbReference type="Pfam" id="PF03020">
    <property type="entry name" value="LEM"/>
    <property type="match status" value="1"/>
</dbReference>
<name>A0AAE0YK63_9GAST</name>
<evidence type="ECO:0000256" key="1">
    <source>
        <dbReference type="PROSITE-ProRule" id="PRU00023"/>
    </source>
</evidence>
<dbReference type="EMBL" id="JAWDGP010006114">
    <property type="protein sequence ID" value="KAK3746946.1"/>
    <property type="molecule type" value="Genomic_DNA"/>
</dbReference>
<dbReference type="AlphaFoldDB" id="A0AAE0YK63"/>
<protein>
    <recommendedName>
        <fullName evidence="3">LEM domain-containing protein</fullName>
    </recommendedName>
</protein>
<feature type="region of interest" description="Disordered" evidence="2">
    <location>
        <begin position="460"/>
        <end position="480"/>
    </location>
</feature>
<feature type="compositionally biased region" description="Basic and acidic residues" evidence="2">
    <location>
        <begin position="460"/>
        <end position="472"/>
    </location>
</feature>
<gene>
    <name evidence="4" type="ORF">RRG08_030356</name>
</gene>
<dbReference type="PROSITE" id="PS50954">
    <property type="entry name" value="LEM"/>
    <property type="match status" value="1"/>
</dbReference>
<accession>A0AAE0YK63</accession>
<dbReference type="GO" id="GO:0000712">
    <property type="term" value="P:resolution of meiotic recombination intermediates"/>
    <property type="evidence" value="ECO:0007669"/>
    <property type="project" value="TreeGrafter"/>
</dbReference>
<dbReference type="GO" id="GO:0004520">
    <property type="term" value="F:DNA endonuclease activity"/>
    <property type="evidence" value="ECO:0007669"/>
    <property type="project" value="TreeGrafter"/>
</dbReference>
<evidence type="ECO:0000259" key="3">
    <source>
        <dbReference type="PROSITE" id="PS50954"/>
    </source>
</evidence>
<feature type="region of interest" description="Disordered" evidence="2">
    <location>
        <begin position="561"/>
        <end position="597"/>
    </location>
</feature>
<dbReference type="Proteomes" id="UP001283361">
    <property type="component" value="Unassembled WGS sequence"/>
</dbReference>
<dbReference type="Pfam" id="PF22945">
    <property type="entry name" value="LEM-3_GIY-YIG"/>
    <property type="match status" value="1"/>
</dbReference>
<sequence>MNLMYLLQLDDYPEKWRDIEDALLKGENPNEISSDDGVCAMHVAAGLGEKATSLLLQHGGCPNIESVDGTTPLHVAASWGCKSAIITLLQHGADSMQKDENCKIPYDLALEGGYNDCALLLEPKCQSLSSVLGCGQVLGRDQNFTVVTSPNSTSQTITQKLHKYLEEGTPVYFDVTSPDSPCVRPKQVHPSPLRQRKVCFDSAYYSKLSPCTKVAAPASNLSQGSLQHSCSSSPISLVDNVNIGTYSCGTQRCHHISNCLKFQSHKKPSSSNVCGLHQHNLSPLTLSSYIKTCSELLCTCDCANNQSIYPHSCSPYISHNQSHFCLDKPYECASLNPVVNNNQNSQSLEEPHYSSMKRSDSKRKIQPVEPFLKHLRDSPNHLEVQMKLNKYRIDISANSSTKSESSFSSFPMSAYSSTLASSVASPRDKVAAFVLSSVDFMSQCSVKDNENISANFQQDVESKSVDNSESHSEQTVSDSSAHTFETCLEGPCVESLVNEKERELHLTKDNTFGESNNTKLKLSQSKWKPPTNCIAVDVGDIVTSDESFLSHRSPRVYRMKKRPVKMGRKEDSSKMEKRNKNCTNMPPPNMPRVKSSNDSLFSTVSEVVVTDEESGIVLIERHNPSVSGGSVGRRSLDSITSAATVDSQATLIYDWHTLGRLCQQHGSDSSKGSFGCKKLFLVKRENDTSEDYILSSQSLSRSSNDIISPSFQTQDDFPDSEIPDHLSKLSCEEISQRLQQYGELPGPIIASTKQVYLKRLTSLEANPGLITLSSKIPDFPLELRQALEGKFDSSHLPNIEAKMVEEFSAASSANKQWREGTVKSSFTYLLLDPRVTENLPLRAKEMTDLEVFKTFICSIFYIGKGKRARPYCHLHEAVRIMNRANINNSCKANKKVQQVIEIWKSGLGVVSLHCFQSVIPVEAYTREACMIEAIGIHKLTNIKRGDFYGVSSTWSMQLRRQVGVYLLQKALQIFLADGERQICLPDLST</sequence>